<keyword evidence="2 11" id="KW-0813">Transport</keyword>
<keyword evidence="7" id="KW-0406">Ion transport</keyword>
<keyword evidence="5 11" id="KW-0812">Transmembrane</keyword>
<evidence type="ECO:0000259" key="15">
    <source>
        <dbReference type="Pfam" id="PF07715"/>
    </source>
</evidence>
<evidence type="ECO:0000256" key="3">
    <source>
        <dbReference type="ARBA" id="ARBA00022452"/>
    </source>
</evidence>
<keyword evidence="8 12" id="KW-0798">TonB box</keyword>
<dbReference type="InterPro" id="IPR036942">
    <property type="entry name" value="Beta-barrel_TonB_sf"/>
</dbReference>
<dbReference type="InterPro" id="IPR039426">
    <property type="entry name" value="TonB-dep_rcpt-like"/>
</dbReference>
<dbReference type="PANTHER" id="PTHR32552:SF81">
    <property type="entry name" value="TONB-DEPENDENT OUTER MEMBRANE RECEPTOR"/>
    <property type="match status" value="1"/>
</dbReference>
<evidence type="ECO:0000256" key="1">
    <source>
        <dbReference type="ARBA" id="ARBA00004571"/>
    </source>
</evidence>
<dbReference type="RefSeq" id="WP_119593120.1">
    <property type="nucleotide sequence ID" value="NZ_QXFM01000107.1"/>
</dbReference>
<comment type="subcellular location">
    <subcellularLocation>
        <location evidence="1 11">Cell outer membrane</location>
        <topology evidence="1 11">Multi-pass membrane protein</topology>
    </subcellularLocation>
</comment>
<feature type="chain" id="PRO_5017279880" evidence="13">
    <location>
        <begin position="29"/>
        <end position="799"/>
    </location>
</feature>
<comment type="caution">
    <text evidence="16">The sequence shown here is derived from an EMBL/GenBank/DDBJ whole genome shotgun (WGS) entry which is preliminary data.</text>
</comment>
<dbReference type="InterPro" id="IPR000531">
    <property type="entry name" value="Beta-barrel_TonB"/>
</dbReference>
<evidence type="ECO:0000313" key="17">
    <source>
        <dbReference type="Proteomes" id="UP000265366"/>
    </source>
</evidence>
<keyword evidence="13" id="KW-0732">Signal</keyword>
<dbReference type="Pfam" id="PF07715">
    <property type="entry name" value="Plug"/>
    <property type="match status" value="1"/>
</dbReference>
<gene>
    <name evidence="16" type="ORF">D2V17_11970</name>
</gene>
<evidence type="ECO:0000256" key="10">
    <source>
        <dbReference type="ARBA" id="ARBA00023237"/>
    </source>
</evidence>
<keyword evidence="4" id="KW-0410">Iron transport</keyword>
<dbReference type="AlphaFoldDB" id="A0A3A1P7L7"/>
<evidence type="ECO:0000256" key="4">
    <source>
        <dbReference type="ARBA" id="ARBA00022496"/>
    </source>
</evidence>
<evidence type="ECO:0000256" key="2">
    <source>
        <dbReference type="ARBA" id="ARBA00022448"/>
    </source>
</evidence>
<dbReference type="SUPFAM" id="SSF56935">
    <property type="entry name" value="Porins"/>
    <property type="match status" value="1"/>
</dbReference>
<protein>
    <submittedName>
        <fullName evidence="16">TonB-dependent receptor</fullName>
    </submittedName>
</protein>
<evidence type="ECO:0000256" key="13">
    <source>
        <dbReference type="SAM" id="SignalP"/>
    </source>
</evidence>
<name>A0A3A1P7L7_9SPHN</name>
<reference evidence="16 17" key="1">
    <citation type="submission" date="2018-08" db="EMBL/GenBank/DDBJ databases">
        <title>Erythrobacter zhengii sp.nov., a bacterium isolated from deep-sea sediment.</title>
        <authorList>
            <person name="Fang C."/>
            <person name="Wu Y.-H."/>
            <person name="Sun C."/>
            <person name="Wang H."/>
            <person name="Cheng H."/>
            <person name="Meng F.-X."/>
            <person name="Wang C.-S."/>
            <person name="Xu X.-W."/>
        </authorList>
    </citation>
    <scope>NUCLEOTIDE SEQUENCE [LARGE SCALE GENOMIC DNA]</scope>
    <source>
        <strain evidence="16 17">CCTCC AB 2015396</strain>
    </source>
</reference>
<dbReference type="Proteomes" id="UP000265366">
    <property type="component" value="Unassembled WGS sequence"/>
</dbReference>
<keyword evidence="17" id="KW-1185">Reference proteome</keyword>
<organism evidence="16 17">
    <name type="scientific">Aurantiacibacter xanthus</name>
    <dbReference type="NCBI Taxonomy" id="1784712"/>
    <lineage>
        <taxon>Bacteria</taxon>
        <taxon>Pseudomonadati</taxon>
        <taxon>Pseudomonadota</taxon>
        <taxon>Alphaproteobacteria</taxon>
        <taxon>Sphingomonadales</taxon>
        <taxon>Erythrobacteraceae</taxon>
        <taxon>Aurantiacibacter</taxon>
    </lineage>
</organism>
<feature type="domain" description="TonB-dependent receptor-like beta-barrel" evidence="14">
    <location>
        <begin position="275"/>
        <end position="755"/>
    </location>
</feature>
<evidence type="ECO:0000313" key="16">
    <source>
        <dbReference type="EMBL" id="RIV84130.1"/>
    </source>
</evidence>
<evidence type="ECO:0000256" key="7">
    <source>
        <dbReference type="ARBA" id="ARBA00023065"/>
    </source>
</evidence>
<keyword evidence="6" id="KW-0408">Iron</keyword>
<feature type="signal peptide" evidence="13">
    <location>
        <begin position="1"/>
        <end position="28"/>
    </location>
</feature>
<proteinExistence type="inferred from homology"/>
<dbReference type="GO" id="GO:0009279">
    <property type="term" value="C:cell outer membrane"/>
    <property type="evidence" value="ECO:0007669"/>
    <property type="project" value="UniProtKB-SubCell"/>
</dbReference>
<feature type="domain" description="TonB-dependent receptor plug" evidence="15">
    <location>
        <begin position="53"/>
        <end position="155"/>
    </location>
</feature>
<evidence type="ECO:0000256" key="12">
    <source>
        <dbReference type="RuleBase" id="RU003357"/>
    </source>
</evidence>
<sequence length="799" mass="86011">MTRSACRIDVSKIALAVTLAAVPASAFAQTGSGDERLPSNAIIVTAQRSEQNLQDVPVSLAVVSDEALNSRQINDLTSLAAAAPSLQVGTDSNFAVRGVGTLAFADTIDSSVAFALDEVNLANQTLSTPMLYDVARVEVLSGPQGLLFGKNASAGLLNIVTTAPRIGELSGQTDVELSTRDTPGANRAAISFIGKQTLNVPVSENSALRINALYANQSPPVTNITRFQGGTIPELGFERKNIEDKTNLQFKAKYLYEGDNGLSVYLIADYNEIDDGLDRFGNTFRELGAGSELTAAANQAGITPSPDNFINLADGGYFREIGTGGAQARVSYEFGSGLEISNIFAWRYYQATQNLDTDGTQFDNVNQNFTDSDFDQYSNELRLALPSSGRITGQMGLYYMESKLNQQSALFGNGSTPASQLPNFPFCVGAVVNPGPPPNCSVSNNYFLGRDLTTELSTKSYAGFGQLEFELSDTFRVFAGARVTHDQVDINIVQGQYISSFVKLGVFPGTFSDSADNTNFSWKIGGQFEPMPDLMIYGFFGRGYKGPGFNQTAIRDSVTRVSSIRAIDPETSDAFEIGLKSQPLDWLTFNASAFFTKFDNFQVQSLDTVLQTFVVQNAASVINKGVEISVIARPVDGLSINGGMTFLDAHYDSFPGAQCYTGQPDPSCAVNATFDAEGLSLPYSPKLTSTVQAIYEIDTGGDFTPFIEANWYHRSSINFLINQAPGAQVGAVDLLGASVGFNLGDKLRASIFCKNCTNEFVPKQITLENADSNAGVLSYTQRFGFDSVRQIGVSLRVNY</sequence>
<accession>A0A3A1P7L7</accession>
<evidence type="ECO:0000256" key="9">
    <source>
        <dbReference type="ARBA" id="ARBA00023136"/>
    </source>
</evidence>
<dbReference type="Gene3D" id="2.40.170.20">
    <property type="entry name" value="TonB-dependent receptor, beta-barrel domain"/>
    <property type="match status" value="1"/>
</dbReference>
<dbReference type="EMBL" id="QXFM01000107">
    <property type="protein sequence ID" value="RIV84130.1"/>
    <property type="molecule type" value="Genomic_DNA"/>
</dbReference>
<dbReference type="PROSITE" id="PS52016">
    <property type="entry name" value="TONB_DEPENDENT_REC_3"/>
    <property type="match status" value="1"/>
</dbReference>
<dbReference type="Pfam" id="PF00593">
    <property type="entry name" value="TonB_dep_Rec_b-barrel"/>
    <property type="match status" value="1"/>
</dbReference>
<evidence type="ECO:0000259" key="14">
    <source>
        <dbReference type="Pfam" id="PF00593"/>
    </source>
</evidence>
<keyword evidence="9 11" id="KW-0472">Membrane</keyword>
<dbReference type="PANTHER" id="PTHR32552">
    <property type="entry name" value="FERRICHROME IRON RECEPTOR-RELATED"/>
    <property type="match status" value="1"/>
</dbReference>
<evidence type="ECO:0000256" key="8">
    <source>
        <dbReference type="ARBA" id="ARBA00023077"/>
    </source>
</evidence>
<evidence type="ECO:0000256" key="5">
    <source>
        <dbReference type="ARBA" id="ARBA00022692"/>
    </source>
</evidence>
<evidence type="ECO:0000256" key="11">
    <source>
        <dbReference type="PROSITE-ProRule" id="PRU01360"/>
    </source>
</evidence>
<dbReference type="InterPro" id="IPR012910">
    <property type="entry name" value="Plug_dom"/>
</dbReference>
<dbReference type="GO" id="GO:0006826">
    <property type="term" value="P:iron ion transport"/>
    <property type="evidence" value="ECO:0007669"/>
    <property type="project" value="UniProtKB-KW"/>
</dbReference>
<dbReference type="OrthoDB" id="9760333at2"/>
<evidence type="ECO:0000256" key="6">
    <source>
        <dbReference type="ARBA" id="ARBA00023004"/>
    </source>
</evidence>
<comment type="similarity">
    <text evidence="11 12">Belongs to the TonB-dependent receptor family.</text>
</comment>
<keyword evidence="16" id="KW-0675">Receptor</keyword>
<keyword evidence="3 11" id="KW-1134">Transmembrane beta strand</keyword>
<keyword evidence="10 11" id="KW-0998">Cell outer membrane</keyword>